<proteinExistence type="predicted"/>
<evidence type="ECO:0000313" key="2">
    <source>
        <dbReference type="Proteomes" id="UP001231649"/>
    </source>
</evidence>
<gene>
    <name evidence="1" type="ORF">PYW08_002017</name>
</gene>
<evidence type="ECO:0000313" key="1">
    <source>
        <dbReference type="EMBL" id="KAJ8730604.1"/>
    </source>
</evidence>
<dbReference type="Proteomes" id="UP001231649">
    <property type="component" value="Chromosome 12"/>
</dbReference>
<dbReference type="EMBL" id="CM056788">
    <property type="protein sequence ID" value="KAJ8730604.1"/>
    <property type="molecule type" value="Genomic_DNA"/>
</dbReference>
<reference evidence="1" key="1">
    <citation type="submission" date="2023-03" db="EMBL/GenBank/DDBJ databases">
        <title>Chromosome-level genomes of two armyworms, Mythimna separata and Mythimna loreyi, provide insights into the biosynthesis and reception of sex pheromones.</title>
        <authorList>
            <person name="Zhao H."/>
        </authorList>
    </citation>
    <scope>NUCLEOTIDE SEQUENCE</scope>
    <source>
        <strain evidence="1">BeijingLab</strain>
    </source>
</reference>
<organism evidence="1 2">
    <name type="scientific">Mythimna loreyi</name>
    <dbReference type="NCBI Taxonomy" id="667449"/>
    <lineage>
        <taxon>Eukaryota</taxon>
        <taxon>Metazoa</taxon>
        <taxon>Ecdysozoa</taxon>
        <taxon>Arthropoda</taxon>
        <taxon>Hexapoda</taxon>
        <taxon>Insecta</taxon>
        <taxon>Pterygota</taxon>
        <taxon>Neoptera</taxon>
        <taxon>Endopterygota</taxon>
        <taxon>Lepidoptera</taxon>
        <taxon>Glossata</taxon>
        <taxon>Ditrysia</taxon>
        <taxon>Noctuoidea</taxon>
        <taxon>Noctuidae</taxon>
        <taxon>Noctuinae</taxon>
        <taxon>Hadenini</taxon>
        <taxon>Mythimna</taxon>
    </lineage>
</organism>
<keyword evidence="2" id="KW-1185">Reference proteome</keyword>
<name>A0ACC2R137_9NEOP</name>
<comment type="caution">
    <text evidence="1">The sequence shown here is derived from an EMBL/GenBank/DDBJ whole genome shotgun (WGS) entry which is preliminary data.</text>
</comment>
<protein>
    <submittedName>
        <fullName evidence="1">Uncharacterized protein</fullName>
    </submittedName>
</protein>
<accession>A0ACC2R137</accession>
<sequence length="167" mass="19110">MYRLVILSFVAVSALAEELGMKECGRMFHPHTIHCCKKTSEAKEKFMMDEDLQDCFKNAGRPNPVTCEHEVCIAQKKGFATKDNQLDYEKLEEVMTKEIDDKELLADLKTNCIDGDLEKFGPPDFCEFMKMRHCVSMQMLNHCPDWKEDGECSKLKGVVADCVKLFA</sequence>